<keyword evidence="1" id="KW-0175">Coiled coil</keyword>
<sequence>MQPLCLNKNEEVISSHNVRNLEKGNKRKNIGKRLESLRIPSNVESPAIASLRKWLPVDGIYSPGSYVTPKFGSYSSTNIRNENEEESIDDSIFSPELVSAFEQCMQKLEAEEENILKQILENVEEEIDEGMKN</sequence>
<evidence type="ECO:0000313" key="3">
    <source>
        <dbReference type="Proteomes" id="UP000242715"/>
    </source>
</evidence>
<dbReference type="OrthoDB" id="1937661at2759"/>
<dbReference type="Proteomes" id="UP000242715">
    <property type="component" value="Unassembled WGS sequence"/>
</dbReference>
<keyword evidence="3" id="KW-1185">Reference proteome</keyword>
<accession>A0A2Z6NL03</accession>
<reference evidence="3" key="1">
    <citation type="journal article" date="2017" name="Front. Plant Sci.">
        <title>Climate Clever Clovers: New Paradigm to Reduce the Environmental Footprint of Ruminants by Breeding Low Methanogenic Forages Utilizing Haplotype Variation.</title>
        <authorList>
            <person name="Kaur P."/>
            <person name="Appels R."/>
            <person name="Bayer P.E."/>
            <person name="Keeble-Gagnere G."/>
            <person name="Wang J."/>
            <person name="Hirakawa H."/>
            <person name="Shirasawa K."/>
            <person name="Vercoe P."/>
            <person name="Stefanova K."/>
            <person name="Durmic Z."/>
            <person name="Nichols P."/>
            <person name="Revell C."/>
            <person name="Isobe S.N."/>
            <person name="Edwards D."/>
            <person name="Erskine W."/>
        </authorList>
    </citation>
    <scope>NUCLEOTIDE SEQUENCE [LARGE SCALE GENOMIC DNA]</scope>
    <source>
        <strain evidence="3">cv. Daliak</strain>
    </source>
</reference>
<feature type="coiled-coil region" evidence="1">
    <location>
        <begin position="105"/>
        <end position="133"/>
    </location>
</feature>
<dbReference type="EMBL" id="DF974059">
    <property type="protein sequence ID" value="GAU44631.1"/>
    <property type="molecule type" value="Genomic_DNA"/>
</dbReference>
<organism evidence="2 3">
    <name type="scientific">Trifolium subterraneum</name>
    <name type="common">Subterranean clover</name>
    <dbReference type="NCBI Taxonomy" id="3900"/>
    <lineage>
        <taxon>Eukaryota</taxon>
        <taxon>Viridiplantae</taxon>
        <taxon>Streptophyta</taxon>
        <taxon>Embryophyta</taxon>
        <taxon>Tracheophyta</taxon>
        <taxon>Spermatophyta</taxon>
        <taxon>Magnoliopsida</taxon>
        <taxon>eudicotyledons</taxon>
        <taxon>Gunneridae</taxon>
        <taxon>Pentapetalae</taxon>
        <taxon>rosids</taxon>
        <taxon>fabids</taxon>
        <taxon>Fabales</taxon>
        <taxon>Fabaceae</taxon>
        <taxon>Papilionoideae</taxon>
        <taxon>50 kb inversion clade</taxon>
        <taxon>NPAAA clade</taxon>
        <taxon>Hologalegina</taxon>
        <taxon>IRL clade</taxon>
        <taxon>Trifolieae</taxon>
        <taxon>Trifolium</taxon>
    </lineage>
</organism>
<proteinExistence type="predicted"/>
<protein>
    <submittedName>
        <fullName evidence="2">Uncharacterized protein</fullName>
    </submittedName>
</protein>
<evidence type="ECO:0000256" key="1">
    <source>
        <dbReference type="SAM" id="Coils"/>
    </source>
</evidence>
<gene>
    <name evidence="2" type="ORF">TSUD_379100</name>
</gene>
<dbReference type="AlphaFoldDB" id="A0A2Z6NL03"/>
<evidence type="ECO:0000313" key="2">
    <source>
        <dbReference type="EMBL" id="GAU44631.1"/>
    </source>
</evidence>
<name>A0A2Z6NL03_TRISU</name>